<evidence type="ECO:0000313" key="2">
    <source>
        <dbReference type="EMBL" id="KRM06975.1"/>
    </source>
</evidence>
<name>A0A0R1VNJ4_9LACO</name>
<dbReference type="EMBL" id="AZGB01000009">
    <property type="protein sequence ID" value="KRM06975.1"/>
    <property type="molecule type" value="Genomic_DNA"/>
</dbReference>
<keyword evidence="3" id="KW-1185">Reference proteome</keyword>
<feature type="transmembrane region" description="Helical" evidence="1">
    <location>
        <begin position="26"/>
        <end position="47"/>
    </location>
</feature>
<keyword evidence="1" id="KW-1133">Transmembrane helix</keyword>
<dbReference type="AlphaFoldDB" id="A0A0R1VNJ4"/>
<proteinExistence type="predicted"/>
<reference evidence="2 3" key="1">
    <citation type="journal article" date="2015" name="Genome Announc.">
        <title>Expanding the biotechnology potential of lactobacilli through comparative genomics of 213 strains and associated genera.</title>
        <authorList>
            <person name="Sun Z."/>
            <person name="Harris H.M."/>
            <person name="McCann A."/>
            <person name="Guo C."/>
            <person name="Argimon S."/>
            <person name="Zhang W."/>
            <person name="Yang X."/>
            <person name="Jeffery I.B."/>
            <person name="Cooney J.C."/>
            <person name="Kagawa T.F."/>
            <person name="Liu W."/>
            <person name="Song Y."/>
            <person name="Salvetti E."/>
            <person name="Wrobel A."/>
            <person name="Rasinkangas P."/>
            <person name="Parkhill J."/>
            <person name="Rea M.C."/>
            <person name="O'Sullivan O."/>
            <person name="Ritari J."/>
            <person name="Douillard F.P."/>
            <person name="Paul Ross R."/>
            <person name="Yang R."/>
            <person name="Briner A.E."/>
            <person name="Felis G.E."/>
            <person name="de Vos W.M."/>
            <person name="Barrangou R."/>
            <person name="Klaenhammer T.R."/>
            <person name="Caufield P.W."/>
            <person name="Cui Y."/>
            <person name="Zhang H."/>
            <person name="O'Toole P.W."/>
        </authorList>
    </citation>
    <scope>NUCLEOTIDE SEQUENCE [LARGE SCALE GENOMIC DNA]</scope>
    <source>
        <strain evidence="2 3">DSM 18630</strain>
    </source>
</reference>
<dbReference type="STRING" id="1423750.FC89_GL000284"/>
<dbReference type="Proteomes" id="UP000051451">
    <property type="component" value="Unassembled WGS sequence"/>
</dbReference>
<dbReference type="PATRIC" id="fig|1423750.3.peg.290"/>
<organism evidence="2 3">
    <name type="scientific">Liquorilactobacillus ghanensis DSM 18630</name>
    <dbReference type="NCBI Taxonomy" id="1423750"/>
    <lineage>
        <taxon>Bacteria</taxon>
        <taxon>Bacillati</taxon>
        <taxon>Bacillota</taxon>
        <taxon>Bacilli</taxon>
        <taxon>Lactobacillales</taxon>
        <taxon>Lactobacillaceae</taxon>
        <taxon>Liquorilactobacillus</taxon>
    </lineage>
</organism>
<keyword evidence="1" id="KW-0472">Membrane</keyword>
<gene>
    <name evidence="2" type="ORF">FC89_GL000284</name>
</gene>
<evidence type="ECO:0000313" key="3">
    <source>
        <dbReference type="Proteomes" id="UP000051451"/>
    </source>
</evidence>
<keyword evidence="1" id="KW-0812">Transmembrane</keyword>
<protein>
    <submittedName>
        <fullName evidence="2">Uncharacterized protein</fullName>
    </submittedName>
</protein>
<accession>A0A0R1VNJ4</accession>
<sequence>MEMEIFLLGAVKASSPWYDNPNLWQALKWLLLYIAIPIAVAYIGSAIRVKKLEFKLKQIEKQSALILKAYKKIKTVESWGNRAPSEYGLQELEDILDETVSFLYEKEFYIPNHIYKKSLNLLNGWGHISDKYSQYLKGKKGEIEYRDLDVGKDIEKLIKKRKLLEKSIKKKIGYA</sequence>
<comment type="caution">
    <text evidence="2">The sequence shown here is derived from an EMBL/GenBank/DDBJ whole genome shotgun (WGS) entry which is preliminary data.</text>
</comment>
<evidence type="ECO:0000256" key="1">
    <source>
        <dbReference type="SAM" id="Phobius"/>
    </source>
</evidence>